<organism evidence="1 2">
    <name type="scientific">Winogradskyella thalassocola</name>
    <dbReference type="NCBI Taxonomy" id="262004"/>
    <lineage>
        <taxon>Bacteria</taxon>
        <taxon>Pseudomonadati</taxon>
        <taxon>Bacteroidota</taxon>
        <taxon>Flavobacteriia</taxon>
        <taxon>Flavobacteriales</taxon>
        <taxon>Flavobacteriaceae</taxon>
        <taxon>Winogradskyella</taxon>
    </lineage>
</organism>
<dbReference type="STRING" id="262004.SAMN04489796_103133"/>
<evidence type="ECO:0000313" key="1">
    <source>
        <dbReference type="EMBL" id="SDH53288.1"/>
    </source>
</evidence>
<accession>A0A1G8D668</accession>
<name>A0A1G8D668_9FLAO</name>
<keyword evidence="2" id="KW-1185">Reference proteome</keyword>
<proteinExistence type="predicted"/>
<protein>
    <submittedName>
        <fullName evidence="1">Uncharacterized protein</fullName>
    </submittedName>
</protein>
<reference evidence="2" key="1">
    <citation type="submission" date="2016-10" db="EMBL/GenBank/DDBJ databases">
        <authorList>
            <person name="Varghese N."/>
            <person name="Submissions S."/>
        </authorList>
    </citation>
    <scope>NUCLEOTIDE SEQUENCE [LARGE SCALE GENOMIC DNA]</scope>
    <source>
        <strain evidence="2">DSM 15363</strain>
    </source>
</reference>
<evidence type="ECO:0000313" key="2">
    <source>
        <dbReference type="Proteomes" id="UP000199492"/>
    </source>
</evidence>
<dbReference type="Proteomes" id="UP000199492">
    <property type="component" value="Unassembled WGS sequence"/>
</dbReference>
<dbReference type="EMBL" id="FNCZ01000003">
    <property type="protein sequence ID" value="SDH53288.1"/>
    <property type="molecule type" value="Genomic_DNA"/>
</dbReference>
<dbReference type="AlphaFoldDB" id="A0A1G8D668"/>
<sequence>MIWFILIVIVLFIVFKFMNDLNKDKYDLQSTSLDEKFKFVVNMLNEGVFNGNGNITKLENRSFNLYEQGSNQIINFHYSTGTLTITWRYKYFQKEVVHTKDFYETRNLSIFEQQKIAEQMISEMIQIIENHKNNVMKDLI</sequence>
<gene>
    <name evidence="1" type="ORF">SAMN04489796_103133</name>
</gene>